<evidence type="ECO:0000313" key="3">
    <source>
        <dbReference type="Proteomes" id="UP000094598"/>
    </source>
</evidence>
<gene>
    <name evidence="1" type="ORF">Maut_02160</name>
    <name evidence="2" type="ORF">MTAT_19330</name>
</gene>
<sequence>MTTLLEKYYYALNSFIPYGTSDIRKGLESLYQQLKELNDNNIMAHVPVGYLEEETRNIADRDDYTVRQYTKYVARDNLRDIEKEFDDEDDMLDYADQLQKELVDFLLNSPDLILHRNEGSIDIYYKDEFIETIDCGCACDTEDCAGCNNDLNPNNLDEEIVDELKAVLIDYIDCEDIIETEAYEEENECCWNTVWRYNSEVDEDIARKVGFCLVDFDDGETYFGLQGCGMDLSPLHIAYQALKYGFVQEEFVGKFQDLRYMAYVMGRELFNEVMNRLGLSKFIPQELQSKSA</sequence>
<reference evidence="1 3" key="1">
    <citation type="submission" date="2016-08" db="EMBL/GenBank/DDBJ databases">
        <title>Moorella thermoacetica DSM 103132.</title>
        <authorList>
            <person name="Jendresen C.B."/>
            <person name="Redl S.M."/>
            <person name="Jensen T.O."/>
            <person name="Nielsen A.T."/>
        </authorList>
    </citation>
    <scope>NUCLEOTIDE SEQUENCE [LARGE SCALE GENOMIC DNA]</scope>
    <source>
        <strain evidence="1 3">DSM 103132</strain>
    </source>
</reference>
<dbReference type="EMBL" id="VCDX01000006">
    <property type="protein sequence ID" value="TYL12691.1"/>
    <property type="molecule type" value="Genomic_DNA"/>
</dbReference>
<protein>
    <submittedName>
        <fullName evidence="1">Uncharacterized protein</fullName>
    </submittedName>
</protein>
<keyword evidence="4" id="KW-1185">Reference proteome</keyword>
<evidence type="ECO:0000313" key="1">
    <source>
        <dbReference type="EMBL" id="AOQ24590.1"/>
    </source>
</evidence>
<dbReference type="RefSeq" id="WP_069590306.1">
    <property type="nucleotide sequence ID" value="NZ_CP017019.1"/>
</dbReference>
<evidence type="ECO:0000313" key="2">
    <source>
        <dbReference type="EMBL" id="TYL12691.1"/>
    </source>
</evidence>
<organism evidence="1 3">
    <name type="scientific">Neomoorella thermoacetica</name>
    <name type="common">Clostridium thermoaceticum</name>
    <dbReference type="NCBI Taxonomy" id="1525"/>
    <lineage>
        <taxon>Bacteria</taxon>
        <taxon>Bacillati</taxon>
        <taxon>Bacillota</taxon>
        <taxon>Clostridia</taxon>
        <taxon>Neomoorellales</taxon>
        <taxon>Neomoorellaceae</taxon>
        <taxon>Neomoorella</taxon>
    </lineage>
</organism>
<dbReference type="EMBL" id="CP017019">
    <property type="protein sequence ID" value="AOQ24590.1"/>
    <property type="molecule type" value="Genomic_DNA"/>
</dbReference>
<dbReference type="Proteomes" id="UP000094598">
    <property type="component" value="Chromosome"/>
</dbReference>
<name>A0AAC9HJ37_NEOTH</name>
<dbReference type="Proteomes" id="UP000322283">
    <property type="component" value="Unassembled WGS sequence"/>
</dbReference>
<accession>A0AAC9HJ37</accession>
<proteinExistence type="predicted"/>
<evidence type="ECO:0000313" key="4">
    <source>
        <dbReference type="Proteomes" id="UP000322283"/>
    </source>
</evidence>
<dbReference type="AlphaFoldDB" id="A0AAC9HJ37"/>
<reference evidence="2 4" key="2">
    <citation type="submission" date="2019-05" db="EMBL/GenBank/DDBJ databases">
        <title>Genome sequence of Moorella thermoacetica ATCC 33924.</title>
        <authorList>
            <person name="Poehlein A."/>
            <person name="Bengelsdorf F.R."/>
            <person name="Duerre P."/>
            <person name="Daniel R."/>
        </authorList>
    </citation>
    <scope>NUCLEOTIDE SEQUENCE [LARGE SCALE GENOMIC DNA]</scope>
    <source>
        <strain evidence="2 4">ATCC 33924</strain>
    </source>
</reference>